<dbReference type="Proteomes" id="UP000027632">
    <property type="component" value="Unassembled WGS sequence"/>
</dbReference>
<dbReference type="RefSeq" id="WP_033275899.1">
    <property type="nucleotide sequence ID" value="NZ_KL503830.1"/>
</dbReference>
<keyword evidence="3" id="KW-1185">Reference proteome</keyword>
<protein>
    <recommendedName>
        <fullName evidence="4">Integral membrane protein</fullName>
    </recommendedName>
</protein>
<dbReference type="EMBL" id="JJMG01000175">
    <property type="protein sequence ID" value="KEG39799.1"/>
    <property type="molecule type" value="Genomic_DNA"/>
</dbReference>
<evidence type="ECO:0000313" key="3">
    <source>
        <dbReference type="Proteomes" id="UP000027632"/>
    </source>
</evidence>
<keyword evidence="1" id="KW-0472">Membrane</keyword>
<feature type="transmembrane region" description="Helical" evidence="1">
    <location>
        <begin position="36"/>
        <end position="55"/>
    </location>
</feature>
<comment type="caution">
    <text evidence="2">The sequence shown here is derived from an EMBL/GenBank/DDBJ whole genome shotgun (WGS) entry which is preliminary data.</text>
</comment>
<keyword evidence="1" id="KW-1133">Transmembrane helix</keyword>
<proteinExistence type="predicted"/>
<sequence length="72" mass="7452">MKARSALSGPTVAFALAGMWTAVIALWFVARPDGGGAIMLILAVVSAPVWLVIGVQRLRARRAGDEGPVPPA</sequence>
<evidence type="ECO:0000256" key="1">
    <source>
        <dbReference type="SAM" id="Phobius"/>
    </source>
</evidence>
<evidence type="ECO:0008006" key="4">
    <source>
        <dbReference type="Google" id="ProtNLM"/>
    </source>
</evidence>
<keyword evidence="1" id="KW-0812">Transmembrane</keyword>
<organism evidence="2 3">
    <name type="scientific">Streptomyces griseorubens</name>
    <dbReference type="NCBI Taxonomy" id="66897"/>
    <lineage>
        <taxon>Bacteria</taxon>
        <taxon>Bacillati</taxon>
        <taxon>Actinomycetota</taxon>
        <taxon>Actinomycetes</taxon>
        <taxon>Kitasatosporales</taxon>
        <taxon>Streptomycetaceae</taxon>
        <taxon>Streptomyces</taxon>
        <taxon>Streptomyces althioticus group</taxon>
    </lineage>
</organism>
<feature type="transmembrane region" description="Helical" evidence="1">
    <location>
        <begin position="12"/>
        <end position="30"/>
    </location>
</feature>
<name>A0ABR4SX82_9ACTN</name>
<gene>
    <name evidence="2" type="ORF">DJ64_12995</name>
</gene>
<reference evidence="2 3" key="1">
    <citation type="submission" date="2014-04" db="EMBL/GenBank/DDBJ databases">
        <title>Draft genome sequence of the novel Streptomyces griseorubens JSD-1 playing a role in carbon and nitrogen cycle.</title>
        <authorList>
            <consortium name="Shanghai Jiao Tong University"/>
            <person name="Feng H."/>
            <person name="Sun Y."/>
            <person name="Zhi Y."/>
            <person name="Mao L."/>
            <person name="Luo Y."/>
            <person name="Wei X."/>
            <person name="Zhou P."/>
        </authorList>
    </citation>
    <scope>NUCLEOTIDE SEQUENCE [LARGE SCALE GENOMIC DNA]</scope>
    <source>
        <strain evidence="2 3">JSD-1</strain>
    </source>
</reference>
<evidence type="ECO:0000313" key="2">
    <source>
        <dbReference type="EMBL" id="KEG39799.1"/>
    </source>
</evidence>
<accession>A0ABR4SX82</accession>